<dbReference type="OrthoDB" id="9803017at2"/>
<dbReference type="AlphaFoldDB" id="A0A399R4T8"/>
<gene>
    <name evidence="4" type="primary">rsmD</name>
    <name evidence="4" type="ORF">D1224_04980</name>
</gene>
<proteinExistence type="predicted"/>
<organism evidence="4 5">
    <name type="scientific">Henriciella barbarensis</name>
    <dbReference type="NCBI Taxonomy" id="86342"/>
    <lineage>
        <taxon>Bacteria</taxon>
        <taxon>Pseudomonadati</taxon>
        <taxon>Pseudomonadota</taxon>
        <taxon>Alphaproteobacteria</taxon>
        <taxon>Hyphomonadales</taxon>
        <taxon>Hyphomonadaceae</taxon>
        <taxon>Henriciella</taxon>
    </lineage>
</organism>
<dbReference type="GO" id="GO:0052913">
    <property type="term" value="F:16S rRNA (guanine(966)-N(2))-methyltransferase activity"/>
    <property type="evidence" value="ECO:0007669"/>
    <property type="project" value="UniProtKB-EC"/>
</dbReference>
<reference evidence="4 5" key="1">
    <citation type="submission" date="2018-08" db="EMBL/GenBank/DDBJ databases">
        <title>Henriciella mobilis sp. nov., isolated from seawater.</title>
        <authorList>
            <person name="Cheng H."/>
            <person name="Wu Y.-H."/>
            <person name="Xu X.-W."/>
            <person name="Guo L.-L."/>
        </authorList>
    </citation>
    <scope>NUCLEOTIDE SEQUENCE [LARGE SCALE GENOMIC DNA]</scope>
    <source>
        <strain evidence="4 5">CCUG66934</strain>
    </source>
</reference>
<evidence type="ECO:0000313" key="5">
    <source>
        <dbReference type="Proteomes" id="UP000265431"/>
    </source>
</evidence>
<dbReference type="PIRSF" id="PIRSF004553">
    <property type="entry name" value="CHP00095"/>
    <property type="match status" value="1"/>
</dbReference>
<evidence type="ECO:0000256" key="2">
    <source>
        <dbReference type="ARBA" id="ARBA00022679"/>
    </source>
</evidence>
<dbReference type="Pfam" id="PF03602">
    <property type="entry name" value="Cons_hypoth95"/>
    <property type="match status" value="1"/>
</dbReference>
<dbReference type="CDD" id="cd02440">
    <property type="entry name" value="AdoMet_MTases"/>
    <property type="match status" value="1"/>
</dbReference>
<evidence type="ECO:0000256" key="1">
    <source>
        <dbReference type="ARBA" id="ARBA00022603"/>
    </source>
</evidence>
<dbReference type="SUPFAM" id="SSF53335">
    <property type="entry name" value="S-adenosyl-L-methionine-dependent methyltransferases"/>
    <property type="match status" value="1"/>
</dbReference>
<accession>A0A399R4T8</accession>
<dbReference type="InterPro" id="IPR004398">
    <property type="entry name" value="RNA_MeTrfase_RsmD"/>
</dbReference>
<keyword evidence="1 4" id="KW-0489">Methyltransferase</keyword>
<dbReference type="RefSeq" id="WP_119379899.1">
    <property type="nucleotide sequence ID" value="NZ_QWGB01000005.1"/>
</dbReference>
<dbReference type="PANTHER" id="PTHR43542">
    <property type="entry name" value="METHYLTRANSFERASE"/>
    <property type="match status" value="1"/>
</dbReference>
<dbReference type="PANTHER" id="PTHR43542:SF1">
    <property type="entry name" value="METHYLTRANSFERASE"/>
    <property type="match status" value="1"/>
</dbReference>
<keyword evidence="2 4" id="KW-0808">Transferase</keyword>
<dbReference type="InterPro" id="IPR029063">
    <property type="entry name" value="SAM-dependent_MTases_sf"/>
</dbReference>
<name>A0A399R4T8_9PROT</name>
<protein>
    <submittedName>
        <fullName evidence="4">16S rRNA (Guanine(966)-N(2))-methyltransferase RsmD</fullName>
        <ecNumber evidence="4">2.1.1.171</ecNumber>
    </submittedName>
</protein>
<evidence type="ECO:0000313" key="4">
    <source>
        <dbReference type="EMBL" id="RIJ24712.1"/>
    </source>
</evidence>
<sequence>MRIISGKFKGQAINAPAGRDTRPTSDRARESLFNVLSHASWAPELEGARVIDLFAGSGALGFEAISRGAAFCLFVETESAARGAIRNNIESFQLFGNTRIHRRSATDLGPKPAGVGEPFTLAFMDPPYNKCLVEPSLATLRTGNWLTPDALVVVETEARETFDHPGFTEVDTREAGKAKITMLRFGA</sequence>
<dbReference type="EMBL" id="QWGB01000005">
    <property type="protein sequence ID" value="RIJ24712.1"/>
    <property type="molecule type" value="Genomic_DNA"/>
</dbReference>
<keyword evidence="5" id="KW-1185">Reference proteome</keyword>
<dbReference type="NCBIfam" id="TIGR00095">
    <property type="entry name" value="16S rRNA (guanine(966)-N(2))-methyltransferase RsmD"/>
    <property type="match status" value="1"/>
</dbReference>
<comment type="caution">
    <text evidence="4">The sequence shown here is derived from an EMBL/GenBank/DDBJ whole genome shotgun (WGS) entry which is preliminary data.</text>
</comment>
<dbReference type="Proteomes" id="UP000265431">
    <property type="component" value="Unassembled WGS sequence"/>
</dbReference>
<evidence type="ECO:0000256" key="3">
    <source>
        <dbReference type="SAM" id="MobiDB-lite"/>
    </source>
</evidence>
<dbReference type="Gene3D" id="3.40.50.150">
    <property type="entry name" value="Vaccinia Virus protein VP39"/>
    <property type="match status" value="1"/>
</dbReference>
<feature type="region of interest" description="Disordered" evidence="3">
    <location>
        <begin position="1"/>
        <end position="25"/>
    </location>
</feature>
<dbReference type="EC" id="2.1.1.171" evidence="4"/>